<dbReference type="GO" id="GO:0004736">
    <property type="term" value="F:pyruvate carboxylase activity"/>
    <property type="evidence" value="ECO:0007669"/>
    <property type="project" value="UniProtKB-EC"/>
</dbReference>
<evidence type="ECO:0000259" key="1">
    <source>
        <dbReference type="PROSITE" id="PS50991"/>
    </source>
</evidence>
<dbReference type="Pfam" id="PF02436">
    <property type="entry name" value="PYC_OADA"/>
    <property type="match status" value="1"/>
</dbReference>
<evidence type="ECO:0000313" key="3">
    <source>
        <dbReference type="Proteomes" id="UP000748308"/>
    </source>
</evidence>
<accession>A0A938BRJ2</accession>
<reference evidence="2" key="1">
    <citation type="submission" date="2019-03" db="EMBL/GenBank/DDBJ databases">
        <title>Lake Tanganyika Metagenome-Assembled Genomes (MAGs).</title>
        <authorList>
            <person name="Tran P."/>
        </authorList>
    </citation>
    <scope>NUCLEOTIDE SEQUENCE</scope>
    <source>
        <strain evidence="2">M_DeepCast_400m_m2_100</strain>
    </source>
</reference>
<dbReference type="EC" id="6.4.1.1" evidence="2"/>
<dbReference type="PANTHER" id="PTHR43778">
    <property type="entry name" value="PYRUVATE CARBOXYLASE"/>
    <property type="match status" value="1"/>
</dbReference>
<sequence length="496" mass="54037">MANRVGITDTVLRDAHQSLLATRMRTADMLPVCEQLDAVGFHSLEMWGGATFDSAMRFLGEDPWERLRLLRRALPNTPLQMLLRGQNVVGYKHYPDDVVEAFIVLAARNGIDIFRIFDALNDTRNMRYAMEIVKREKKHVQATISYTLSPVHGIEKFVALAEELADLGADSICIKDMAGLLSPYPTAELVAALKKRVALPIQLHTHYTSGMASMVLLKGVEAGVDVVDTAISSMALLTSQAPTESLVSALKSTPRDTGLDLARLAEIARYFAEVRRRYLRFESGIAGVDVNVLEFQIPGGMLSNLVSQLREQNAEDKYMEVLAEVPRVRKEMGYPPLVTPSSQIVGTQATLNVVLGERYKIVPEEVKNYFRGYYGRPPAPMDEAIRAKVIGAEKPIDGRPADQLEPGMDKARALLGDLARGEEDVVSAALFPQVAKPFLQALRAGTDRDAAMAAAVAAVLLKQRERSAVPAPGGASAGAWKAAARAGRATAGIGIY</sequence>
<dbReference type="NCBIfam" id="NF006761">
    <property type="entry name" value="PRK09282.1"/>
    <property type="match status" value="1"/>
</dbReference>
<dbReference type="GO" id="GO:0005737">
    <property type="term" value="C:cytoplasm"/>
    <property type="evidence" value="ECO:0007669"/>
    <property type="project" value="TreeGrafter"/>
</dbReference>
<dbReference type="PROSITE" id="PS50991">
    <property type="entry name" value="PYR_CT"/>
    <property type="match status" value="1"/>
</dbReference>
<dbReference type="Proteomes" id="UP000748308">
    <property type="component" value="Unassembled WGS sequence"/>
</dbReference>
<keyword evidence="2" id="KW-0436">Ligase</keyword>
<dbReference type="InterPro" id="IPR013785">
    <property type="entry name" value="Aldolase_TIM"/>
</dbReference>
<dbReference type="PANTHER" id="PTHR43778:SF2">
    <property type="entry name" value="PYRUVATE CARBOXYLASE, MITOCHONDRIAL"/>
    <property type="match status" value="1"/>
</dbReference>
<dbReference type="InterPro" id="IPR055268">
    <property type="entry name" value="PCB-like"/>
</dbReference>
<keyword evidence="2" id="KW-0670">Pyruvate</keyword>
<gene>
    <name evidence="2" type="ORF">FJY75_11120</name>
</gene>
<dbReference type="AlphaFoldDB" id="A0A938BRJ2"/>
<proteinExistence type="predicted"/>
<dbReference type="SUPFAM" id="SSF89000">
    <property type="entry name" value="post-HMGL domain-like"/>
    <property type="match status" value="1"/>
</dbReference>
<feature type="domain" description="Pyruvate carboxyltransferase" evidence="1">
    <location>
        <begin position="5"/>
        <end position="265"/>
    </location>
</feature>
<dbReference type="InterPro" id="IPR003379">
    <property type="entry name" value="Carboxylase_cons_dom"/>
</dbReference>
<comment type="caution">
    <text evidence="2">The sequence shown here is derived from an EMBL/GenBank/DDBJ whole genome shotgun (WGS) entry which is preliminary data.</text>
</comment>
<dbReference type="GO" id="GO:0006094">
    <property type="term" value="P:gluconeogenesis"/>
    <property type="evidence" value="ECO:0007669"/>
    <property type="project" value="TreeGrafter"/>
</dbReference>
<dbReference type="InterPro" id="IPR000891">
    <property type="entry name" value="PYR_CT"/>
</dbReference>
<name>A0A938BRJ2_UNCEI</name>
<dbReference type="Pfam" id="PF00682">
    <property type="entry name" value="HMGL-like"/>
    <property type="match status" value="1"/>
</dbReference>
<organism evidence="2 3">
    <name type="scientific">Eiseniibacteriota bacterium</name>
    <dbReference type="NCBI Taxonomy" id="2212470"/>
    <lineage>
        <taxon>Bacteria</taxon>
        <taxon>Candidatus Eiseniibacteriota</taxon>
    </lineage>
</organism>
<evidence type="ECO:0000313" key="2">
    <source>
        <dbReference type="EMBL" id="MBM3318390.1"/>
    </source>
</evidence>
<dbReference type="Gene3D" id="3.20.20.70">
    <property type="entry name" value="Aldolase class I"/>
    <property type="match status" value="1"/>
</dbReference>
<protein>
    <submittedName>
        <fullName evidence="2">Pyruvate carboxylase subunit B</fullName>
        <ecNumber evidence="2">6.4.1.1</ecNumber>
    </submittedName>
</protein>
<dbReference type="SUPFAM" id="SSF51569">
    <property type="entry name" value="Aldolase"/>
    <property type="match status" value="1"/>
</dbReference>
<dbReference type="EMBL" id="VGIY01000343">
    <property type="protein sequence ID" value="MBM3318390.1"/>
    <property type="molecule type" value="Genomic_DNA"/>
</dbReference>
<dbReference type="CDD" id="cd07937">
    <property type="entry name" value="DRE_TIM_PC_TC_5S"/>
    <property type="match status" value="1"/>
</dbReference>